<dbReference type="EMBL" id="CAMKVN010016926">
    <property type="protein sequence ID" value="CAI2197723.1"/>
    <property type="molecule type" value="Genomic_DNA"/>
</dbReference>
<gene>
    <name evidence="2" type="ORF">FWILDA_LOCUS18218</name>
</gene>
<dbReference type="AlphaFoldDB" id="A0A9W4T8U7"/>
<reference evidence="2" key="1">
    <citation type="submission" date="2022-08" db="EMBL/GenBank/DDBJ databases">
        <authorList>
            <person name="Kallberg Y."/>
            <person name="Tangrot J."/>
            <person name="Rosling A."/>
        </authorList>
    </citation>
    <scope>NUCLEOTIDE SEQUENCE</scope>
    <source>
        <strain evidence="2">Wild A</strain>
    </source>
</reference>
<accession>A0A9W4T8U7</accession>
<name>A0A9W4T8U7_9GLOM</name>
<dbReference type="Proteomes" id="UP001153678">
    <property type="component" value="Unassembled WGS sequence"/>
</dbReference>
<comment type="caution">
    <text evidence="2">The sequence shown here is derived from an EMBL/GenBank/DDBJ whole genome shotgun (WGS) entry which is preliminary data.</text>
</comment>
<evidence type="ECO:0000313" key="3">
    <source>
        <dbReference type="Proteomes" id="UP001153678"/>
    </source>
</evidence>
<organism evidence="2 3">
    <name type="scientific">Funneliformis geosporum</name>
    <dbReference type="NCBI Taxonomy" id="1117311"/>
    <lineage>
        <taxon>Eukaryota</taxon>
        <taxon>Fungi</taxon>
        <taxon>Fungi incertae sedis</taxon>
        <taxon>Mucoromycota</taxon>
        <taxon>Glomeromycotina</taxon>
        <taxon>Glomeromycetes</taxon>
        <taxon>Glomerales</taxon>
        <taxon>Glomeraceae</taxon>
        <taxon>Funneliformis</taxon>
    </lineage>
</organism>
<feature type="region of interest" description="Disordered" evidence="1">
    <location>
        <begin position="63"/>
        <end position="94"/>
    </location>
</feature>
<feature type="non-terminal residue" evidence="2">
    <location>
        <position position="1"/>
    </location>
</feature>
<evidence type="ECO:0000256" key="1">
    <source>
        <dbReference type="SAM" id="MobiDB-lite"/>
    </source>
</evidence>
<feature type="compositionally biased region" description="Acidic residues" evidence="1">
    <location>
        <begin position="75"/>
        <end position="86"/>
    </location>
</feature>
<keyword evidence="3" id="KW-1185">Reference proteome</keyword>
<proteinExistence type="predicted"/>
<sequence length="94" mass="10617">ETNKLNTKAVCICCINKNGGLEVVQYILSYFIANRARLCQAHLAGCDNFKNTYTEEVQNILSQLIPEDNKHDSNTEDEDTSEEETESYPSLAKK</sequence>
<dbReference type="OrthoDB" id="2312101at2759"/>
<protein>
    <submittedName>
        <fullName evidence="2">7401_t:CDS:1</fullName>
    </submittedName>
</protein>
<evidence type="ECO:0000313" key="2">
    <source>
        <dbReference type="EMBL" id="CAI2197723.1"/>
    </source>
</evidence>